<name>A0ACB0JK51_TRIPR</name>
<reference evidence="1" key="1">
    <citation type="submission" date="2023-10" db="EMBL/GenBank/DDBJ databases">
        <authorList>
            <person name="Rodriguez Cubillos JULIANA M."/>
            <person name="De Vega J."/>
        </authorList>
    </citation>
    <scope>NUCLEOTIDE SEQUENCE</scope>
</reference>
<accession>A0ACB0JK51</accession>
<dbReference type="EMBL" id="CASHSV030000044">
    <property type="protein sequence ID" value="CAJ2644645.1"/>
    <property type="molecule type" value="Genomic_DNA"/>
</dbReference>
<organism evidence="1 2">
    <name type="scientific">Trifolium pratense</name>
    <name type="common">Red clover</name>
    <dbReference type="NCBI Taxonomy" id="57577"/>
    <lineage>
        <taxon>Eukaryota</taxon>
        <taxon>Viridiplantae</taxon>
        <taxon>Streptophyta</taxon>
        <taxon>Embryophyta</taxon>
        <taxon>Tracheophyta</taxon>
        <taxon>Spermatophyta</taxon>
        <taxon>Magnoliopsida</taxon>
        <taxon>eudicotyledons</taxon>
        <taxon>Gunneridae</taxon>
        <taxon>Pentapetalae</taxon>
        <taxon>rosids</taxon>
        <taxon>fabids</taxon>
        <taxon>Fabales</taxon>
        <taxon>Fabaceae</taxon>
        <taxon>Papilionoideae</taxon>
        <taxon>50 kb inversion clade</taxon>
        <taxon>NPAAA clade</taxon>
        <taxon>Hologalegina</taxon>
        <taxon>IRL clade</taxon>
        <taxon>Trifolieae</taxon>
        <taxon>Trifolium</taxon>
    </lineage>
</organism>
<dbReference type="Proteomes" id="UP001177021">
    <property type="component" value="Unassembled WGS sequence"/>
</dbReference>
<sequence length="942" mass="107241">MAGRANNQMADAIATLTNIVARDHQPGREDEMRLERFMRHNPTLFTGGYAPDAAVKWVEEVEIVFEAMRCTEESKLTLGTYVLREEANKWWKNAKLRMGIGGVVITWEMFKGEFLRKYFPADIRNKKVVEFMELKQGNMSVAEYSVKFEELCAFSPHYNTVDAEEAKCVKFESGLRPDIKHLIGFSQIRDFATLVDKCRICDDDGKAKTNYYKAMSDKRGRGQDRGKPYGDKGKKVVENSGGKKRGSGQCYKCGELGHKSYECSKKVDKCFNCGRLGHKSDVCQVKVTCFNCGEEGHKSPVCKKPKKTMGKVFALSGDDADQGDNLIRGTCFIYNTPLIAIIDTGATHSFISVDCMKRLSIPVSEMSGRMEIETPANGSVTTRLMEGEVKVEELPVVCEFPDVFPEDVSDVPPKREVEFTIDLVPGTSPISMAPYRMSASELNELKKQLEELLEKKFIRPSVSPWGAPVLLVKKKEGSMRLCIDYRQLNKVTIKNKYPLPRIDDLMDQLVGACVFSKIDLRSGYHHIRVKTEDIPKTAFRTRYGHYEYSVMPFGVTNAPGVFMEYMNRIFHSFLDKFVVVFIDDILVYSKSEEEHKEHLRIVLQILKEKKLYAKLSKCEFWLKEKGTLVPKLAEIYVEQIVKLHGIPSSIVSDRDPRFTSRFWESLQEALGTKLRLSSAYHPQTDGQSERTIQSLEDLLRACVLEQGVSWDSCLPLIEFTYNNSFHSSIGMAPFEALYGRRVTSTTGVGRALKSRKLTSKFIGPYQILKRVGKVAYRIALPPSLANLHDVFHVSQLRKYVRDPSHVIESDDVQVRDDLTVEVVPLRIEGREVKRLRNKDIASVKVVWGGPAGENATWELESKMMSSYPELFPEEKRVCGARARRKARDSRSSSSFLRIQILRLRIPIRVRGVARAWCSTLFGEEFSLDYSFRYLFDGLYMLL</sequence>
<gene>
    <name evidence="1" type="ORF">MILVUS5_LOCUS13623</name>
</gene>
<comment type="caution">
    <text evidence="1">The sequence shown here is derived from an EMBL/GenBank/DDBJ whole genome shotgun (WGS) entry which is preliminary data.</text>
</comment>
<keyword evidence="2" id="KW-1185">Reference proteome</keyword>
<evidence type="ECO:0000313" key="2">
    <source>
        <dbReference type="Proteomes" id="UP001177021"/>
    </source>
</evidence>
<protein>
    <submittedName>
        <fullName evidence="1">Uncharacterized protein</fullName>
    </submittedName>
</protein>
<evidence type="ECO:0000313" key="1">
    <source>
        <dbReference type="EMBL" id="CAJ2644645.1"/>
    </source>
</evidence>
<proteinExistence type="predicted"/>